<proteinExistence type="predicted"/>
<dbReference type="InterPro" id="IPR038717">
    <property type="entry name" value="Tc1-like_DDE_dom"/>
</dbReference>
<dbReference type="GO" id="GO:0003676">
    <property type="term" value="F:nucleic acid binding"/>
    <property type="evidence" value="ECO:0007669"/>
    <property type="project" value="InterPro"/>
</dbReference>
<sequence length="173" mass="19654">MSSSGTCAHSPAPCSSIGIRQRTTRMVCHWLLVLFTDKTRFTLSTSDRRERVWRHSGEHYAACNIIWHDRFGDGSVMVWGGISLEGRTDIHLLASDTLTAVGYREEILRPIIRPYAGAVAPGIHLMQDIAHPHVVRVCRQFLDDEGIDVIYWPSRPPDLNPIENLWGVMYRCI</sequence>
<evidence type="ECO:0000313" key="2">
    <source>
        <dbReference type="Ensembl" id="ENSELUP00000097507.1"/>
    </source>
</evidence>
<dbReference type="AlphaFoldDB" id="A0AAY5LCZ4"/>
<feature type="domain" description="Tc1-like transposase DDE" evidence="1">
    <location>
        <begin position="33"/>
        <end position="170"/>
    </location>
</feature>
<evidence type="ECO:0000259" key="1">
    <source>
        <dbReference type="Pfam" id="PF13358"/>
    </source>
</evidence>
<dbReference type="Pfam" id="PF13358">
    <property type="entry name" value="DDE_3"/>
    <property type="match status" value="1"/>
</dbReference>
<dbReference type="InterPro" id="IPR036397">
    <property type="entry name" value="RNaseH_sf"/>
</dbReference>
<dbReference type="Ensembl" id="ENSELUT00000097119.1">
    <property type="protein sequence ID" value="ENSELUP00000080339.1"/>
    <property type="gene ID" value="ENSELUG00000035216.1"/>
</dbReference>
<dbReference type="Proteomes" id="UP000265140">
    <property type="component" value="Chromosome 22"/>
</dbReference>
<reference evidence="2 3" key="1">
    <citation type="submission" date="2020-02" db="EMBL/GenBank/DDBJ databases">
        <title>Esox lucius (northern pike) genome, fEsoLuc1, primary haplotype.</title>
        <authorList>
            <person name="Myers G."/>
            <person name="Karagic N."/>
            <person name="Meyer A."/>
            <person name="Pippel M."/>
            <person name="Reichard M."/>
            <person name="Winkler S."/>
            <person name="Tracey A."/>
            <person name="Sims Y."/>
            <person name="Howe K."/>
            <person name="Rhie A."/>
            <person name="Formenti G."/>
            <person name="Durbin R."/>
            <person name="Fedrigo O."/>
            <person name="Jarvis E.D."/>
        </authorList>
    </citation>
    <scope>NUCLEOTIDE SEQUENCE [LARGE SCALE GENOMIC DNA]</scope>
</reference>
<organism evidence="2 3">
    <name type="scientific">Esox lucius</name>
    <name type="common">Northern pike</name>
    <dbReference type="NCBI Taxonomy" id="8010"/>
    <lineage>
        <taxon>Eukaryota</taxon>
        <taxon>Metazoa</taxon>
        <taxon>Chordata</taxon>
        <taxon>Craniata</taxon>
        <taxon>Vertebrata</taxon>
        <taxon>Euteleostomi</taxon>
        <taxon>Actinopterygii</taxon>
        <taxon>Neopterygii</taxon>
        <taxon>Teleostei</taxon>
        <taxon>Protacanthopterygii</taxon>
        <taxon>Esociformes</taxon>
        <taxon>Esocidae</taxon>
        <taxon>Esox</taxon>
    </lineage>
</organism>
<keyword evidence="3" id="KW-1185">Reference proteome</keyword>
<dbReference type="Ensembl" id="ENSELUT00000102594.1">
    <property type="protein sequence ID" value="ENSELUP00000097507.1"/>
    <property type="gene ID" value="ENSELUG00000035216.1"/>
</dbReference>
<reference evidence="2" key="2">
    <citation type="submission" date="2025-05" db="UniProtKB">
        <authorList>
            <consortium name="Ensembl"/>
        </authorList>
    </citation>
    <scope>IDENTIFICATION</scope>
</reference>
<dbReference type="Gene3D" id="3.30.420.10">
    <property type="entry name" value="Ribonuclease H-like superfamily/Ribonuclease H"/>
    <property type="match status" value="1"/>
</dbReference>
<name>A0AAY5LCZ4_ESOLU</name>
<accession>A0AAY5LCZ4</accession>
<evidence type="ECO:0000313" key="3">
    <source>
        <dbReference type="Proteomes" id="UP000265140"/>
    </source>
</evidence>
<protein>
    <recommendedName>
        <fullName evidence="1">Tc1-like transposase DDE domain-containing protein</fullName>
    </recommendedName>
</protein>
<dbReference type="GeneTree" id="ENSGT00940000175508"/>